<dbReference type="InterPro" id="IPR006145">
    <property type="entry name" value="PsdUridine_synth_RsuA/RluA"/>
</dbReference>
<evidence type="ECO:0000313" key="6">
    <source>
        <dbReference type="Proteomes" id="UP001139031"/>
    </source>
</evidence>
<dbReference type="PANTHER" id="PTHR21600:SF44">
    <property type="entry name" value="RIBOSOMAL LARGE SUBUNIT PSEUDOURIDINE SYNTHASE D"/>
    <property type="match status" value="1"/>
</dbReference>
<keyword evidence="2 3" id="KW-0413">Isomerase</keyword>
<evidence type="ECO:0000256" key="3">
    <source>
        <dbReference type="RuleBase" id="RU362028"/>
    </source>
</evidence>
<dbReference type="PROSITE" id="PS01129">
    <property type="entry name" value="PSI_RLU"/>
    <property type="match status" value="1"/>
</dbReference>
<dbReference type="InterPro" id="IPR020103">
    <property type="entry name" value="PsdUridine_synth_cat_dom_sf"/>
</dbReference>
<dbReference type="EC" id="5.4.99.-" evidence="3"/>
<comment type="function">
    <text evidence="3">Responsible for synthesis of pseudouridine from uracil.</text>
</comment>
<dbReference type="Gene3D" id="3.30.2350.10">
    <property type="entry name" value="Pseudouridine synthase"/>
    <property type="match status" value="1"/>
</dbReference>
<comment type="caution">
    <text evidence="5">The sequence shown here is derived from an EMBL/GenBank/DDBJ whole genome shotgun (WGS) entry which is preliminary data.</text>
</comment>
<protein>
    <recommendedName>
        <fullName evidence="3">Pseudouridine synthase</fullName>
        <ecNumber evidence="3">5.4.99.-</ecNumber>
    </recommendedName>
</protein>
<keyword evidence="6" id="KW-1185">Reference proteome</keyword>
<accession>A0ABS7TZ80</accession>
<dbReference type="Pfam" id="PF00849">
    <property type="entry name" value="PseudoU_synth_2"/>
    <property type="match status" value="1"/>
</dbReference>
<dbReference type="InterPro" id="IPR006224">
    <property type="entry name" value="PsdUridine_synth_RluA-like_CS"/>
</dbReference>
<evidence type="ECO:0000313" key="5">
    <source>
        <dbReference type="EMBL" id="MBZ5713417.1"/>
    </source>
</evidence>
<dbReference type="CDD" id="cd02869">
    <property type="entry name" value="PseudoU_synth_RluA_like"/>
    <property type="match status" value="1"/>
</dbReference>
<dbReference type="RefSeq" id="WP_224195491.1">
    <property type="nucleotide sequence ID" value="NZ_JAIRAU010000043.1"/>
</dbReference>
<evidence type="ECO:0000259" key="4">
    <source>
        <dbReference type="Pfam" id="PF00849"/>
    </source>
</evidence>
<dbReference type="InterPro" id="IPR050188">
    <property type="entry name" value="RluA_PseudoU_synthase"/>
</dbReference>
<evidence type="ECO:0000256" key="1">
    <source>
        <dbReference type="ARBA" id="ARBA00010876"/>
    </source>
</evidence>
<reference evidence="5" key="1">
    <citation type="submission" date="2021-08" db="EMBL/GenBank/DDBJ databases">
        <authorList>
            <person name="Stevens D.C."/>
        </authorList>
    </citation>
    <scope>NUCLEOTIDE SEQUENCE</scope>
    <source>
        <strain evidence="5">DSM 53165</strain>
    </source>
</reference>
<gene>
    <name evidence="5" type="ORF">K7C98_29640</name>
</gene>
<name>A0ABS7TZ80_9BACT</name>
<dbReference type="EMBL" id="JAIRAU010000043">
    <property type="protein sequence ID" value="MBZ5713417.1"/>
    <property type="molecule type" value="Genomic_DNA"/>
</dbReference>
<feature type="domain" description="Pseudouridine synthase RsuA/RluA-like" evidence="4">
    <location>
        <begin position="81"/>
        <end position="240"/>
    </location>
</feature>
<proteinExistence type="inferred from homology"/>
<comment type="similarity">
    <text evidence="1 3">Belongs to the pseudouridine synthase RluA family.</text>
</comment>
<dbReference type="NCBIfam" id="TIGR00005">
    <property type="entry name" value="rluA_subfam"/>
    <property type="match status" value="1"/>
</dbReference>
<comment type="catalytic activity">
    <reaction evidence="3">
        <text>a uridine in RNA = a pseudouridine in RNA</text>
        <dbReference type="Rhea" id="RHEA:48348"/>
        <dbReference type="Rhea" id="RHEA-COMP:12068"/>
        <dbReference type="Rhea" id="RHEA-COMP:12069"/>
        <dbReference type="ChEBI" id="CHEBI:65314"/>
        <dbReference type="ChEBI" id="CHEBI:65315"/>
    </reaction>
</comment>
<dbReference type="SUPFAM" id="SSF55120">
    <property type="entry name" value="Pseudouridine synthase"/>
    <property type="match status" value="1"/>
</dbReference>
<dbReference type="InterPro" id="IPR006225">
    <property type="entry name" value="PsdUridine_synth_RluC/D"/>
</dbReference>
<organism evidence="5 6">
    <name type="scientific">Nannocystis pusilla</name>
    <dbReference type="NCBI Taxonomy" id="889268"/>
    <lineage>
        <taxon>Bacteria</taxon>
        <taxon>Pseudomonadati</taxon>
        <taxon>Myxococcota</taxon>
        <taxon>Polyangia</taxon>
        <taxon>Nannocystales</taxon>
        <taxon>Nannocystaceae</taxon>
        <taxon>Nannocystis</taxon>
    </lineage>
</organism>
<sequence length="312" mass="33583">MGRRLDQALVAELARRGHPCTRSQLARAFAAGKVWAAGGAALKASRLVDAEVEVEVELQAPAPLHATPEALPLQVVFEDEHLLVIDKPAGMVVHAGPGHSHGTLVNAVLHHLGAGAEALPVLPGNDATRPGIVHRLDRDTSGLLVVAKHMQAQEGLAAQFRRHSLRRRYLGVVRDAPPFDEKTLRTGHGRDPVDRRRFTWDARDGRRAVTHVRTLERLTGAALLGFQLETGRTHQIRMHCRMLGHPIVGDALYGGLGGSPAIRALAESLGRHALHAAVLGFRHPISDAELDFESALPPELRALIVALGGPDS</sequence>
<dbReference type="PANTHER" id="PTHR21600">
    <property type="entry name" value="MITOCHONDRIAL RNA PSEUDOURIDINE SYNTHASE"/>
    <property type="match status" value="1"/>
</dbReference>
<evidence type="ECO:0000256" key="2">
    <source>
        <dbReference type="ARBA" id="ARBA00023235"/>
    </source>
</evidence>
<dbReference type="Proteomes" id="UP001139031">
    <property type="component" value="Unassembled WGS sequence"/>
</dbReference>